<organism evidence="2 3">
    <name type="scientific">Mycolicibacterium chlorophenolicum</name>
    <dbReference type="NCBI Taxonomy" id="37916"/>
    <lineage>
        <taxon>Bacteria</taxon>
        <taxon>Bacillati</taxon>
        <taxon>Actinomycetota</taxon>
        <taxon>Actinomycetes</taxon>
        <taxon>Mycobacteriales</taxon>
        <taxon>Mycobacteriaceae</taxon>
        <taxon>Mycolicibacterium</taxon>
    </lineage>
</organism>
<protein>
    <submittedName>
        <fullName evidence="2">Uncharacterized protein</fullName>
    </submittedName>
</protein>
<dbReference type="EMBL" id="JYNL01000017">
    <property type="protein sequence ID" value="KMO79858.1"/>
    <property type="molecule type" value="Genomic_DNA"/>
</dbReference>
<evidence type="ECO:0000313" key="2">
    <source>
        <dbReference type="EMBL" id="KMO79858.1"/>
    </source>
</evidence>
<evidence type="ECO:0000313" key="3">
    <source>
        <dbReference type="Proteomes" id="UP000036513"/>
    </source>
</evidence>
<comment type="caution">
    <text evidence="2">The sequence shown here is derived from an EMBL/GenBank/DDBJ whole genome shotgun (WGS) entry which is preliminary data.</text>
</comment>
<sequence>MYCGSWSAESSEPRATRTVTPRRACNGDLTVTLDAPRSTPLNGATHLADYVRCGGARSTSPAVTDHSDAGYAPLDTRTSATRIPSSAGNYVRSTCVADLSLRTGNTGSSCMPCSLRRDTTTSSPQRFARGWHHHLTHHLTHRLTSCLTSSPRHCQACCPLICHSYHHHRRHHPGLSQCHSLCIDRRTHTRLITTAQPNTHTRPARRFCPGLHVASKRHVTTSACHHRKPDRLSDKQRCTGTDLAQRRPSNSLPDATHCIDVTVLTDLGVDTARNWPTSVVKDCVRCSAH</sequence>
<accession>A0A0J6WD14</accession>
<evidence type="ECO:0000256" key="1">
    <source>
        <dbReference type="SAM" id="MobiDB-lite"/>
    </source>
</evidence>
<reference evidence="2 3" key="1">
    <citation type="journal article" date="2015" name="Genome Biol. Evol.">
        <title>Characterization of Three Mycobacterium spp. with Potential Use in Bioremediation by Genome Sequencing and Comparative Genomics.</title>
        <authorList>
            <person name="Das S."/>
            <person name="Pettersson B.M."/>
            <person name="Behra P.R."/>
            <person name="Ramesh M."/>
            <person name="Dasgupta S."/>
            <person name="Bhattacharya A."/>
            <person name="Kirsebom L.A."/>
        </authorList>
    </citation>
    <scope>NUCLEOTIDE SEQUENCE [LARGE SCALE GENOMIC DNA]</scope>
    <source>
        <strain evidence="2 3">DSM 43826</strain>
    </source>
</reference>
<feature type="region of interest" description="Disordered" evidence="1">
    <location>
        <begin position="1"/>
        <end position="20"/>
    </location>
</feature>
<gene>
    <name evidence="2" type="ORF">MCHLDSM_01742</name>
</gene>
<dbReference type="AlphaFoldDB" id="A0A0J6WD14"/>
<proteinExistence type="predicted"/>
<dbReference type="Proteomes" id="UP000036513">
    <property type="component" value="Unassembled WGS sequence"/>
</dbReference>
<keyword evidence="3" id="KW-1185">Reference proteome</keyword>
<dbReference type="PATRIC" id="fig|37916.4.peg.1651"/>
<dbReference type="STRING" id="37916.MCHLDSM_01742"/>
<name>A0A0J6WD14_9MYCO</name>